<dbReference type="GO" id="GO:0046872">
    <property type="term" value="F:metal ion binding"/>
    <property type="evidence" value="ECO:0007669"/>
    <property type="project" value="UniProtKB-KW"/>
</dbReference>
<keyword evidence="1" id="KW-0479">Metal-binding</keyword>
<gene>
    <name evidence="4" type="ORF">SR41_10490</name>
</gene>
<dbReference type="InterPro" id="IPR051158">
    <property type="entry name" value="Metallophosphoesterase_sf"/>
</dbReference>
<sequence>MKRPLLTAALIVAFIAGAVFLIGYLNARADPVVRRVTMALPDWPAGKQPITIALMSDIHMESMAMDEGRLARIVGQVNALHPDLVVLAGDFIEGRGAGEAERAIPLLARPLSQLKAPLGGVAVLGNHDHWTDPAPIAAMLRRIGVVVLVNQGEGLGPLALGGLDDPATHHDRIASTQAALATLAGAGVMVAHSPDVAVKLSRRTTLLLAGHTHCGQVVLPLIGAPVEVTNPRYRCGIVRDPHRLTVVTAGLGTSNLPIRFGAPPDLWLVRVGPIPSR</sequence>
<dbReference type="Pfam" id="PF00149">
    <property type="entry name" value="Metallophos"/>
    <property type="match status" value="1"/>
</dbReference>
<evidence type="ECO:0000256" key="1">
    <source>
        <dbReference type="ARBA" id="ARBA00022723"/>
    </source>
</evidence>
<dbReference type="Proteomes" id="UP000033203">
    <property type="component" value="Unassembled WGS sequence"/>
</dbReference>
<dbReference type="PANTHER" id="PTHR31302">
    <property type="entry name" value="TRANSMEMBRANE PROTEIN WITH METALLOPHOSPHOESTERASE DOMAIN-RELATED"/>
    <property type="match status" value="1"/>
</dbReference>
<dbReference type="GO" id="GO:0016020">
    <property type="term" value="C:membrane"/>
    <property type="evidence" value="ECO:0007669"/>
    <property type="project" value="GOC"/>
</dbReference>
<dbReference type="InterPro" id="IPR004843">
    <property type="entry name" value="Calcineurin-like_PHP"/>
</dbReference>
<evidence type="ECO:0000259" key="3">
    <source>
        <dbReference type="Pfam" id="PF00149"/>
    </source>
</evidence>
<name>A0A0D1M5N2_9SPHN</name>
<dbReference type="GO" id="GO:0009245">
    <property type="term" value="P:lipid A biosynthetic process"/>
    <property type="evidence" value="ECO:0007669"/>
    <property type="project" value="TreeGrafter"/>
</dbReference>
<accession>A0A0D1M5N2</accession>
<reference evidence="4 5" key="1">
    <citation type="submission" date="2015-01" db="EMBL/GenBank/DDBJ databases">
        <title>Genome of Sphingomonas taxi strain 30a.</title>
        <authorList>
            <person name="Eevers N."/>
            <person name="Van Hamme J."/>
            <person name="Bottos E."/>
            <person name="Weyens N."/>
            <person name="Vangronsveld J."/>
        </authorList>
    </citation>
    <scope>NUCLEOTIDE SEQUENCE [LARGE SCALE GENOMIC DNA]</scope>
    <source>
        <strain evidence="4 5">30a</strain>
    </source>
</reference>
<dbReference type="GO" id="GO:0008758">
    <property type="term" value="F:UDP-2,3-diacylglucosamine hydrolase activity"/>
    <property type="evidence" value="ECO:0007669"/>
    <property type="project" value="TreeGrafter"/>
</dbReference>
<dbReference type="SUPFAM" id="SSF56300">
    <property type="entry name" value="Metallo-dependent phosphatases"/>
    <property type="match status" value="1"/>
</dbReference>
<organism evidence="4 5">
    <name type="scientific">Sphingomonas melonis</name>
    <dbReference type="NCBI Taxonomy" id="152682"/>
    <lineage>
        <taxon>Bacteria</taxon>
        <taxon>Pseudomonadati</taxon>
        <taxon>Pseudomonadota</taxon>
        <taxon>Alphaproteobacteria</taxon>
        <taxon>Sphingomonadales</taxon>
        <taxon>Sphingomonadaceae</taxon>
        <taxon>Sphingomonas</taxon>
    </lineage>
</organism>
<dbReference type="InterPro" id="IPR029052">
    <property type="entry name" value="Metallo-depent_PP-like"/>
</dbReference>
<protein>
    <submittedName>
        <fullName evidence="4">Phosphohydrolase</fullName>
    </submittedName>
</protein>
<dbReference type="Gene3D" id="3.60.21.10">
    <property type="match status" value="1"/>
</dbReference>
<keyword evidence="2 4" id="KW-0378">Hydrolase</keyword>
<evidence type="ECO:0000256" key="2">
    <source>
        <dbReference type="ARBA" id="ARBA00022801"/>
    </source>
</evidence>
<evidence type="ECO:0000313" key="5">
    <source>
        <dbReference type="Proteomes" id="UP000033203"/>
    </source>
</evidence>
<dbReference type="EMBL" id="JXTP01000048">
    <property type="protein sequence ID" value="KIU27350.1"/>
    <property type="molecule type" value="Genomic_DNA"/>
</dbReference>
<dbReference type="AlphaFoldDB" id="A0A0D1M5N2"/>
<dbReference type="PANTHER" id="PTHR31302:SF31">
    <property type="entry name" value="PHOSPHODIESTERASE YAEI"/>
    <property type="match status" value="1"/>
</dbReference>
<feature type="domain" description="Calcineurin-like phosphoesterase" evidence="3">
    <location>
        <begin position="51"/>
        <end position="213"/>
    </location>
</feature>
<evidence type="ECO:0000313" key="4">
    <source>
        <dbReference type="EMBL" id="KIU27350.1"/>
    </source>
</evidence>
<comment type="caution">
    <text evidence="4">The sequence shown here is derived from an EMBL/GenBank/DDBJ whole genome shotgun (WGS) entry which is preliminary data.</text>
</comment>
<dbReference type="PATRIC" id="fig|1549858.7.peg.1461"/>
<proteinExistence type="predicted"/>